<evidence type="ECO:0000259" key="2">
    <source>
        <dbReference type="Pfam" id="PF11961"/>
    </source>
</evidence>
<feature type="domain" description="DUF3475" evidence="2">
    <location>
        <begin position="31"/>
        <end position="87"/>
    </location>
</feature>
<sequence>MGSETVNGTWLSALWPISRKSVSDGKEVIGILAFEVAGLMTKVANLWHSLSDREVMNMREWIAKSVGVKMLVCDDHSFLMELALSEILNNFESLARSVARLSKRCRDPIYHGYEHFVHNPAQHYLRWCGWEYAWKKMERRVKKMERFVAAMSLLSQELEVLAETEQTFRRMKVNREVHGVKLLEFHKRVMWQRQQVKNLRDMSPWNRSYDYIVRLLARSLFTILERIVLVFGNSHIPIENQQNDDSPPLNSNNNHLTRSHSFSTLMHSSFNPFKTNLHGFCSEPFESKPKLNAGFVLDNSKSKRKQKELEVFHSESKQFKPSGPFKECMSVGNSSPIVIQTRVPTNGGSMRLVDCHVKNIDNMKPMDKLYLIWRTRIYFKLSVKGMLKAGPSTLGGAALALHYANVIVLIEKMVSAPRLIDLETRDALYDMLTTNLRTALRGKLKWYAKSKRATVHEASLAVEWSMVLSHILEWLAPLAHNMIKWHSVRNFEREQSASKANVLLVQTLYFANQAKAEAAIVELLVGLHYMCKIDRAACMRKRHEFALIRSSKAS</sequence>
<dbReference type="Pfam" id="PF11961">
    <property type="entry name" value="DUF3475"/>
    <property type="match status" value="1"/>
</dbReference>
<reference evidence="3 4" key="1">
    <citation type="submission" date="2024-08" db="EMBL/GenBank/DDBJ databases">
        <title>Insights into the chromosomal genome structure of Flemingia macrophylla.</title>
        <authorList>
            <person name="Ding Y."/>
            <person name="Zhao Y."/>
            <person name="Bi W."/>
            <person name="Wu M."/>
            <person name="Zhao G."/>
            <person name="Gong Y."/>
            <person name="Li W."/>
            <person name="Zhang P."/>
        </authorList>
    </citation>
    <scope>NUCLEOTIDE SEQUENCE [LARGE SCALE GENOMIC DNA]</scope>
    <source>
        <strain evidence="3">DYQJB</strain>
        <tissue evidence="3">Leaf</tissue>
    </source>
</reference>
<gene>
    <name evidence="3" type="ORF">Fmac_027523</name>
</gene>
<dbReference type="EMBL" id="JBGMDY010000009">
    <property type="protein sequence ID" value="KAL2323144.1"/>
    <property type="molecule type" value="Genomic_DNA"/>
</dbReference>
<dbReference type="PANTHER" id="PTHR31371:SF4">
    <property type="entry name" value="DUF668 DOMAIN-CONTAINING PROTEIN"/>
    <property type="match status" value="1"/>
</dbReference>
<dbReference type="Pfam" id="PF05003">
    <property type="entry name" value="DUF668"/>
    <property type="match status" value="1"/>
</dbReference>
<dbReference type="AlphaFoldDB" id="A0ABD1LHZ3"/>
<dbReference type="Proteomes" id="UP001603857">
    <property type="component" value="Unassembled WGS sequence"/>
</dbReference>
<dbReference type="PANTHER" id="PTHR31371">
    <property type="entry name" value="BNAC09G50660D PROTEIN"/>
    <property type="match status" value="1"/>
</dbReference>
<protein>
    <submittedName>
        <fullName evidence="3">Uncharacterized protein</fullName>
    </submittedName>
</protein>
<evidence type="ECO:0000313" key="3">
    <source>
        <dbReference type="EMBL" id="KAL2323144.1"/>
    </source>
</evidence>
<dbReference type="InterPro" id="IPR021864">
    <property type="entry name" value="DUF3475"/>
</dbReference>
<comment type="caution">
    <text evidence="3">The sequence shown here is derived from an EMBL/GenBank/DDBJ whole genome shotgun (WGS) entry which is preliminary data.</text>
</comment>
<name>A0ABD1LHZ3_9FABA</name>
<proteinExistence type="predicted"/>
<evidence type="ECO:0000259" key="1">
    <source>
        <dbReference type="Pfam" id="PF05003"/>
    </source>
</evidence>
<accession>A0ABD1LHZ3</accession>
<keyword evidence="4" id="KW-1185">Reference proteome</keyword>
<evidence type="ECO:0000313" key="4">
    <source>
        <dbReference type="Proteomes" id="UP001603857"/>
    </source>
</evidence>
<dbReference type="InterPro" id="IPR007700">
    <property type="entry name" value="DUF668"/>
</dbReference>
<feature type="domain" description="DUF668" evidence="1">
    <location>
        <begin position="393"/>
        <end position="484"/>
    </location>
</feature>
<organism evidence="3 4">
    <name type="scientific">Flemingia macrophylla</name>
    <dbReference type="NCBI Taxonomy" id="520843"/>
    <lineage>
        <taxon>Eukaryota</taxon>
        <taxon>Viridiplantae</taxon>
        <taxon>Streptophyta</taxon>
        <taxon>Embryophyta</taxon>
        <taxon>Tracheophyta</taxon>
        <taxon>Spermatophyta</taxon>
        <taxon>Magnoliopsida</taxon>
        <taxon>eudicotyledons</taxon>
        <taxon>Gunneridae</taxon>
        <taxon>Pentapetalae</taxon>
        <taxon>rosids</taxon>
        <taxon>fabids</taxon>
        <taxon>Fabales</taxon>
        <taxon>Fabaceae</taxon>
        <taxon>Papilionoideae</taxon>
        <taxon>50 kb inversion clade</taxon>
        <taxon>NPAAA clade</taxon>
        <taxon>indigoferoid/millettioid clade</taxon>
        <taxon>Phaseoleae</taxon>
        <taxon>Flemingia</taxon>
    </lineage>
</organism>